<dbReference type="SUPFAM" id="SSF52402">
    <property type="entry name" value="Adenine nucleotide alpha hydrolases-like"/>
    <property type="match status" value="1"/>
</dbReference>
<dbReference type="InterPro" id="IPR006015">
    <property type="entry name" value="Universal_stress_UspA"/>
</dbReference>
<dbReference type="EMBL" id="NHSD01000107">
    <property type="protein sequence ID" value="MBK5926182.1"/>
    <property type="molecule type" value="Genomic_DNA"/>
</dbReference>
<protein>
    <submittedName>
        <fullName evidence="3">Universal stress protein UspA</fullName>
    </submittedName>
</protein>
<reference evidence="3" key="1">
    <citation type="submission" date="2017-05" db="EMBL/GenBank/DDBJ databases">
        <authorList>
            <person name="Imhoff J.F."/>
            <person name="Rahn T."/>
            <person name="Kuenzel S."/>
            <person name="Neulinger S.C."/>
        </authorList>
    </citation>
    <scope>NUCLEOTIDE SEQUENCE</scope>
    <source>
        <strain evidence="3">LMG 28126</strain>
    </source>
</reference>
<dbReference type="CDD" id="cd00293">
    <property type="entry name" value="USP-like"/>
    <property type="match status" value="1"/>
</dbReference>
<proteinExistence type="inferred from homology"/>
<dbReference type="InterPro" id="IPR014729">
    <property type="entry name" value="Rossmann-like_a/b/a_fold"/>
</dbReference>
<dbReference type="InterPro" id="IPR006016">
    <property type="entry name" value="UspA"/>
</dbReference>
<name>A0A934THV9_9RHOB</name>
<dbReference type="PRINTS" id="PR01438">
    <property type="entry name" value="UNVRSLSTRESS"/>
</dbReference>
<comment type="similarity">
    <text evidence="1">Belongs to the universal stress protein A family.</text>
</comment>
<dbReference type="Gene3D" id="3.40.50.620">
    <property type="entry name" value="HUPs"/>
    <property type="match status" value="1"/>
</dbReference>
<feature type="domain" description="UspA" evidence="2">
    <location>
        <begin position="1"/>
        <end position="137"/>
    </location>
</feature>
<evidence type="ECO:0000259" key="2">
    <source>
        <dbReference type="Pfam" id="PF00582"/>
    </source>
</evidence>
<reference evidence="3" key="2">
    <citation type="journal article" date="2020" name="Microorganisms">
        <title>Osmotic Adaptation and Compatible Solute Biosynthesis of Phototrophic Bacteria as Revealed from Genome Analyses.</title>
        <authorList>
            <person name="Imhoff J.F."/>
            <person name="Rahn T."/>
            <person name="Kunzel S."/>
            <person name="Keller A."/>
            <person name="Neulinger S.C."/>
        </authorList>
    </citation>
    <scope>NUCLEOTIDE SEQUENCE</scope>
    <source>
        <strain evidence="3">LMG 28126</strain>
    </source>
</reference>
<sequence>MYRKILVPVDLGHLDVLQKALATAGDLAKHHGIPVIYVGVTGTVPDAVARTPQEFARKLHDLAAAEAERHGITATAHPLTSPDPSADLSRVLRRAVRELGADLVVMASHPPSPLDWLMPSQGGSVAEHSEASVFIVR</sequence>
<comment type="caution">
    <text evidence="3">The sequence shown here is derived from an EMBL/GenBank/DDBJ whole genome shotgun (WGS) entry which is preliminary data.</text>
</comment>
<evidence type="ECO:0000313" key="3">
    <source>
        <dbReference type="EMBL" id="MBK5926182.1"/>
    </source>
</evidence>
<accession>A0A934THV9</accession>
<evidence type="ECO:0000313" key="4">
    <source>
        <dbReference type="Proteomes" id="UP000706333"/>
    </source>
</evidence>
<keyword evidence="4" id="KW-1185">Reference proteome</keyword>
<evidence type="ECO:0000256" key="1">
    <source>
        <dbReference type="ARBA" id="ARBA00008791"/>
    </source>
</evidence>
<dbReference type="RefSeq" id="WP_201155755.1">
    <property type="nucleotide sequence ID" value="NZ_NHSD01000107.1"/>
</dbReference>
<dbReference type="Proteomes" id="UP000706333">
    <property type="component" value="Unassembled WGS sequence"/>
</dbReference>
<organism evidence="3 4">
    <name type="scientific">Rhodobaculum claviforme</name>
    <dbReference type="NCBI Taxonomy" id="1549854"/>
    <lineage>
        <taxon>Bacteria</taxon>
        <taxon>Pseudomonadati</taxon>
        <taxon>Pseudomonadota</taxon>
        <taxon>Alphaproteobacteria</taxon>
        <taxon>Rhodobacterales</taxon>
        <taxon>Paracoccaceae</taxon>
        <taxon>Rhodobaculum</taxon>
    </lineage>
</organism>
<dbReference type="Pfam" id="PF00582">
    <property type="entry name" value="Usp"/>
    <property type="match status" value="1"/>
</dbReference>
<dbReference type="AlphaFoldDB" id="A0A934THV9"/>
<gene>
    <name evidence="3" type="ORF">CCR87_02245</name>
</gene>